<dbReference type="GeneID" id="63723871"/>
<evidence type="ECO:0000313" key="3">
    <source>
        <dbReference type="EMBL" id="OJJ05331.1"/>
    </source>
</evidence>
<keyword evidence="4" id="KW-1185">Reference proteome</keyword>
<accession>A0A1L9PUY5</accession>
<feature type="chain" id="PRO_5013041447" evidence="2">
    <location>
        <begin position="19"/>
        <end position="80"/>
    </location>
</feature>
<dbReference type="VEuPathDB" id="FungiDB:ASPVEDRAFT_153564"/>
<dbReference type="EMBL" id="KV878132">
    <property type="protein sequence ID" value="OJJ05331.1"/>
    <property type="molecule type" value="Genomic_DNA"/>
</dbReference>
<name>A0A1L9PUY5_ASPVE</name>
<evidence type="ECO:0000256" key="2">
    <source>
        <dbReference type="SAM" id="SignalP"/>
    </source>
</evidence>
<evidence type="ECO:0000313" key="4">
    <source>
        <dbReference type="Proteomes" id="UP000184073"/>
    </source>
</evidence>
<evidence type="ECO:0000256" key="1">
    <source>
        <dbReference type="SAM" id="MobiDB-lite"/>
    </source>
</evidence>
<dbReference type="RefSeq" id="XP_040671093.1">
    <property type="nucleotide sequence ID" value="XM_040808360.1"/>
</dbReference>
<proteinExistence type="predicted"/>
<feature type="region of interest" description="Disordered" evidence="1">
    <location>
        <begin position="26"/>
        <end position="51"/>
    </location>
</feature>
<dbReference type="AlphaFoldDB" id="A0A1L9PUY5"/>
<sequence length="80" mass="8012">MKATLIITFLALGASAAAIPTPKLEPKAVTANTTPDKPDADSAGGNIPRSAQRGAVGALQDTLGLVGFSPAKVEHYGLLG</sequence>
<protein>
    <submittedName>
        <fullName evidence="3">Uncharacterized protein</fullName>
    </submittedName>
</protein>
<gene>
    <name evidence="3" type="ORF">ASPVEDRAFT_153564</name>
</gene>
<dbReference type="Proteomes" id="UP000184073">
    <property type="component" value="Unassembled WGS sequence"/>
</dbReference>
<organism evidence="3 4">
    <name type="scientific">Aspergillus versicolor CBS 583.65</name>
    <dbReference type="NCBI Taxonomy" id="1036611"/>
    <lineage>
        <taxon>Eukaryota</taxon>
        <taxon>Fungi</taxon>
        <taxon>Dikarya</taxon>
        <taxon>Ascomycota</taxon>
        <taxon>Pezizomycotina</taxon>
        <taxon>Eurotiomycetes</taxon>
        <taxon>Eurotiomycetidae</taxon>
        <taxon>Eurotiales</taxon>
        <taxon>Aspergillaceae</taxon>
        <taxon>Aspergillus</taxon>
        <taxon>Aspergillus subgen. Nidulantes</taxon>
    </lineage>
</organism>
<reference evidence="4" key="1">
    <citation type="journal article" date="2017" name="Genome Biol.">
        <title>Comparative genomics reveals high biological diversity and specific adaptations in the industrially and medically important fungal genus Aspergillus.</title>
        <authorList>
            <person name="de Vries R.P."/>
            <person name="Riley R."/>
            <person name="Wiebenga A."/>
            <person name="Aguilar-Osorio G."/>
            <person name="Amillis S."/>
            <person name="Uchima C.A."/>
            <person name="Anderluh G."/>
            <person name="Asadollahi M."/>
            <person name="Askin M."/>
            <person name="Barry K."/>
            <person name="Battaglia E."/>
            <person name="Bayram O."/>
            <person name="Benocci T."/>
            <person name="Braus-Stromeyer S.A."/>
            <person name="Caldana C."/>
            <person name="Canovas D."/>
            <person name="Cerqueira G.C."/>
            <person name="Chen F."/>
            <person name="Chen W."/>
            <person name="Choi C."/>
            <person name="Clum A."/>
            <person name="Dos Santos R.A."/>
            <person name="Damasio A.R."/>
            <person name="Diallinas G."/>
            <person name="Emri T."/>
            <person name="Fekete E."/>
            <person name="Flipphi M."/>
            <person name="Freyberg S."/>
            <person name="Gallo A."/>
            <person name="Gournas C."/>
            <person name="Habgood R."/>
            <person name="Hainaut M."/>
            <person name="Harispe M.L."/>
            <person name="Henrissat B."/>
            <person name="Hilden K.S."/>
            <person name="Hope R."/>
            <person name="Hossain A."/>
            <person name="Karabika E."/>
            <person name="Karaffa L."/>
            <person name="Karanyi Z."/>
            <person name="Krasevec N."/>
            <person name="Kuo A."/>
            <person name="Kusch H."/>
            <person name="LaButti K."/>
            <person name="Lagendijk E.L."/>
            <person name="Lapidus A."/>
            <person name="Levasseur A."/>
            <person name="Lindquist E."/>
            <person name="Lipzen A."/>
            <person name="Logrieco A.F."/>
            <person name="MacCabe A."/>
            <person name="Maekelae M.R."/>
            <person name="Malavazi I."/>
            <person name="Melin P."/>
            <person name="Meyer V."/>
            <person name="Mielnichuk N."/>
            <person name="Miskei M."/>
            <person name="Molnar A.P."/>
            <person name="Mule G."/>
            <person name="Ngan C.Y."/>
            <person name="Orejas M."/>
            <person name="Orosz E."/>
            <person name="Ouedraogo J.P."/>
            <person name="Overkamp K.M."/>
            <person name="Park H.-S."/>
            <person name="Perrone G."/>
            <person name="Piumi F."/>
            <person name="Punt P.J."/>
            <person name="Ram A.F."/>
            <person name="Ramon A."/>
            <person name="Rauscher S."/>
            <person name="Record E."/>
            <person name="Riano-Pachon D.M."/>
            <person name="Robert V."/>
            <person name="Roehrig J."/>
            <person name="Ruller R."/>
            <person name="Salamov A."/>
            <person name="Salih N.S."/>
            <person name="Samson R.A."/>
            <person name="Sandor E."/>
            <person name="Sanguinetti M."/>
            <person name="Schuetze T."/>
            <person name="Sepcic K."/>
            <person name="Shelest E."/>
            <person name="Sherlock G."/>
            <person name="Sophianopoulou V."/>
            <person name="Squina F.M."/>
            <person name="Sun H."/>
            <person name="Susca A."/>
            <person name="Todd R.B."/>
            <person name="Tsang A."/>
            <person name="Unkles S.E."/>
            <person name="van de Wiele N."/>
            <person name="van Rossen-Uffink D."/>
            <person name="Oliveira J.V."/>
            <person name="Vesth T.C."/>
            <person name="Visser J."/>
            <person name="Yu J.-H."/>
            <person name="Zhou M."/>
            <person name="Andersen M.R."/>
            <person name="Archer D.B."/>
            <person name="Baker S.E."/>
            <person name="Benoit I."/>
            <person name="Brakhage A.A."/>
            <person name="Braus G.H."/>
            <person name="Fischer R."/>
            <person name="Frisvad J.C."/>
            <person name="Goldman G.H."/>
            <person name="Houbraken J."/>
            <person name="Oakley B."/>
            <person name="Pocsi I."/>
            <person name="Scazzocchio C."/>
            <person name="Seiboth B."/>
            <person name="vanKuyk P.A."/>
            <person name="Wortman J."/>
            <person name="Dyer P.S."/>
            <person name="Grigoriev I.V."/>
        </authorList>
    </citation>
    <scope>NUCLEOTIDE SEQUENCE [LARGE SCALE GENOMIC DNA]</scope>
    <source>
        <strain evidence="4">CBS 583.65</strain>
    </source>
</reference>
<keyword evidence="2" id="KW-0732">Signal</keyword>
<feature type="signal peptide" evidence="2">
    <location>
        <begin position="1"/>
        <end position="18"/>
    </location>
</feature>